<dbReference type="PANTHER" id="PTHR47683">
    <property type="entry name" value="PSEUDOURIDINE SYNTHASE FAMILY PROTEIN-RELATED"/>
    <property type="match status" value="1"/>
</dbReference>
<dbReference type="AlphaFoldDB" id="A5IYZ4"/>
<evidence type="ECO:0000256" key="1">
    <source>
        <dbReference type="ARBA" id="ARBA00008348"/>
    </source>
</evidence>
<dbReference type="GeneID" id="93358296"/>
<reference evidence="8" key="1">
    <citation type="journal article" date="2007" name="PLoS Genet.">
        <title>Being pathogenic, plastic, and sexual while living with a nearly minimal bacterial genome.</title>
        <authorList>
            <person name="Sirand-Pugnet P."/>
            <person name="Lartigue C."/>
            <person name="Marenda M."/>
            <person name="Jacob D."/>
            <person name="Barre A."/>
            <person name="Barbe V."/>
            <person name="Schenowitz C."/>
            <person name="Mangenot S."/>
            <person name="Couloux A."/>
            <person name="Segurens B."/>
            <person name="de Daruvar A."/>
            <person name="Blanchard A."/>
            <person name="Citti C."/>
        </authorList>
    </citation>
    <scope>NUCLEOTIDE SEQUENCE [LARGE SCALE GENOMIC DNA]</scope>
    <source>
        <strain evidence="8">PG2</strain>
    </source>
</reference>
<dbReference type="GO" id="GO:0003723">
    <property type="term" value="F:RNA binding"/>
    <property type="evidence" value="ECO:0007669"/>
    <property type="project" value="UniProtKB-KW"/>
</dbReference>
<dbReference type="InterPro" id="IPR020094">
    <property type="entry name" value="TruA/RsuA/RluB/E/F_N"/>
</dbReference>
<dbReference type="InterPro" id="IPR042092">
    <property type="entry name" value="PsdUridine_s_RsuA/RluB/E/F_cat"/>
</dbReference>
<dbReference type="GO" id="GO:0006364">
    <property type="term" value="P:rRNA processing"/>
    <property type="evidence" value="ECO:0007669"/>
    <property type="project" value="UniProtKB-ARBA"/>
</dbReference>
<protein>
    <recommendedName>
        <fullName evidence="5">Pseudouridine synthase</fullName>
        <ecNumber evidence="5">5.4.99.-</ecNumber>
    </recommendedName>
</protein>
<dbReference type="InterPro" id="IPR050343">
    <property type="entry name" value="RsuA_PseudoU_synthase"/>
</dbReference>
<evidence type="ECO:0000313" key="8">
    <source>
        <dbReference type="Proteomes" id="UP000007065"/>
    </source>
</evidence>
<comment type="similarity">
    <text evidence="1 5">Belongs to the pseudouridine synthase RsuA family.</text>
</comment>
<evidence type="ECO:0000313" key="7">
    <source>
        <dbReference type="EMBL" id="CAL59253.1"/>
    </source>
</evidence>
<evidence type="ECO:0000256" key="3">
    <source>
        <dbReference type="ARBA" id="ARBA00023235"/>
    </source>
</evidence>
<name>A5IYZ4_MYCAP</name>
<dbReference type="InterPro" id="IPR018496">
    <property type="entry name" value="PsdUridine_synth_RsuA/RluB_CS"/>
</dbReference>
<sequence>MAQIRIEKYIADLTNLSRNEVKNKLKKKAIKVNRVILTKLIKIDSEKDVVELDNSILKYEKFQYYMFNKPANFICANSDSEEATIFDIVGLPAEKFFSFGRLDKDTEGLLILSNDGQMCHRLLSPKNHVPKKYYVKVDKKIDSEILLNHSPIKINDDFIVSKYILELIDDKGCFLTIYEGKFHQIKRMFGSLGFSVLYLKRVEFGKLKLDNNLKLGQVRKLSEDEVKLLESA</sequence>
<dbReference type="PROSITE" id="PS01149">
    <property type="entry name" value="PSI_RSU"/>
    <property type="match status" value="1"/>
</dbReference>
<dbReference type="KEGG" id="maa:MAG5530"/>
<feature type="domain" description="Pseudouridine synthase RsuA/RluA-like" evidence="6">
    <location>
        <begin position="63"/>
        <end position="189"/>
    </location>
</feature>
<dbReference type="InterPro" id="IPR000748">
    <property type="entry name" value="PsdUridine_synth_RsuA/RluB/E/F"/>
</dbReference>
<dbReference type="GO" id="GO:0009982">
    <property type="term" value="F:pseudouridine synthase activity"/>
    <property type="evidence" value="ECO:0007669"/>
    <property type="project" value="InterPro"/>
</dbReference>
<dbReference type="Gene3D" id="3.30.70.1560">
    <property type="entry name" value="Alpha-L RNA-binding motif"/>
    <property type="match status" value="1"/>
</dbReference>
<keyword evidence="2 4" id="KW-0694">RNA-binding</keyword>
<dbReference type="Proteomes" id="UP000007065">
    <property type="component" value="Chromosome"/>
</dbReference>
<dbReference type="PANTHER" id="PTHR47683:SF4">
    <property type="entry name" value="PSEUDOURIDINE SYNTHASE"/>
    <property type="match status" value="1"/>
</dbReference>
<organism evidence="7 8">
    <name type="scientific">Mycoplasmopsis agalactiae (strain NCTC 10123 / CIP 59.7 / PG2)</name>
    <name type="common">Mycoplasma agalactiae</name>
    <dbReference type="NCBI Taxonomy" id="347257"/>
    <lineage>
        <taxon>Bacteria</taxon>
        <taxon>Bacillati</taxon>
        <taxon>Mycoplasmatota</taxon>
        <taxon>Mycoplasmoidales</taxon>
        <taxon>Metamycoplasmataceae</taxon>
        <taxon>Mycoplasmopsis</taxon>
    </lineage>
</organism>
<evidence type="ECO:0000256" key="4">
    <source>
        <dbReference type="PROSITE-ProRule" id="PRU00182"/>
    </source>
</evidence>
<accession>A5IYZ4</accession>
<dbReference type="Gene3D" id="3.30.70.580">
    <property type="entry name" value="Pseudouridine synthase I, catalytic domain, N-terminal subdomain"/>
    <property type="match status" value="1"/>
</dbReference>
<dbReference type="SUPFAM" id="SSF55120">
    <property type="entry name" value="Pseudouridine synthase"/>
    <property type="match status" value="1"/>
</dbReference>
<dbReference type="InterPro" id="IPR036986">
    <property type="entry name" value="S4_RNA-bd_sf"/>
</dbReference>
<dbReference type="GO" id="GO:0140098">
    <property type="term" value="F:catalytic activity, acting on RNA"/>
    <property type="evidence" value="ECO:0007669"/>
    <property type="project" value="UniProtKB-ARBA"/>
</dbReference>
<dbReference type="EMBL" id="CU179680">
    <property type="protein sequence ID" value="CAL59253.1"/>
    <property type="molecule type" value="Genomic_DNA"/>
</dbReference>
<dbReference type="Pfam" id="PF00849">
    <property type="entry name" value="PseudoU_synth_2"/>
    <property type="match status" value="1"/>
</dbReference>
<gene>
    <name evidence="7" type="primary">rsuA</name>
    <name evidence="7" type="ordered locus">MAG5530</name>
</gene>
<evidence type="ECO:0000256" key="5">
    <source>
        <dbReference type="RuleBase" id="RU003887"/>
    </source>
</evidence>
<dbReference type="STRING" id="347257.MAG5530"/>
<dbReference type="Gene3D" id="3.10.290.10">
    <property type="entry name" value="RNA-binding S4 domain"/>
    <property type="match status" value="1"/>
</dbReference>
<dbReference type="SUPFAM" id="SSF55174">
    <property type="entry name" value="Alpha-L RNA-binding motif"/>
    <property type="match status" value="1"/>
</dbReference>
<keyword evidence="3 5" id="KW-0413">Isomerase</keyword>
<evidence type="ECO:0000256" key="2">
    <source>
        <dbReference type="ARBA" id="ARBA00022884"/>
    </source>
</evidence>
<evidence type="ECO:0000259" key="6">
    <source>
        <dbReference type="Pfam" id="PF00849"/>
    </source>
</evidence>
<dbReference type="InterPro" id="IPR020103">
    <property type="entry name" value="PsdUridine_synth_cat_dom_sf"/>
</dbReference>
<dbReference type="PROSITE" id="PS50889">
    <property type="entry name" value="S4"/>
    <property type="match status" value="1"/>
</dbReference>
<proteinExistence type="inferred from homology"/>
<keyword evidence="8" id="KW-1185">Reference proteome</keyword>
<dbReference type="GO" id="GO:0001522">
    <property type="term" value="P:pseudouridine synthesis"/>
    <property type="evidence" value="ECO:0007669"/>
    <property type="project" value="InterPro"/>
</dbReference>
<dbReference type="NCBIfam" id="TIGR00093">
    <property type="entry name" value="pseudouridine synthase"/>
    <property type="match status" value="1"/>
</dbReference>
<dbReference type="RefSeq" id="WP_011949712.1">
    <property type="nucleotide sequence ID" value="NC_009497.1"/>
</dbReference>
<dbReference type="InterPro" id="IPR006145">
    <property type="entry name" value="PsdUridine_synth_RsuA/RluA"/>
</dbReference>
<dbReference type="EC" id="5.4.99.-" evidence="5"/>
<dbReference type="HOGENOM" id="CLU_024979_1_2_14"/>